<reference evidence="1" key="1">
    <citation type="submission" date="2023-03" db="EMBL/GenBank/DDBJ databases">
        <title>Chromosome-scale reference genome and RAD-based genetic map of yellow starthistle (Centaurea solstitialis) reveal putative structural variation and QTLs associated with invader traits.</title>
        <authorList>
            <person name="Reatini B."/>
            <person name="Cang F.A."/>
            <person name="Jiang Q."/>
            <person name="Mckibben M.T.W."/>
            <person name="Barker M.S."/>
            <person name="Rieseberg L.H."/>
            <person name="Dlugosch K.M."/>
        </authorList>
    </citation>
    <scope>NUCLEOTIDE SEQUENCE</scope>
    <source>
        <strain evidence="1">CAN-66</strain>
        <tissue evidence="1">Leaf</tissue>
    </source>
</reference>
<sequence length="246" mass="28314">MEVLKQKISAIDMMAENSRIKEEVYGLFKVSSPKDFLSDRCLIRSGIFKNISARLEGPFELSEVKQAVWSYRNNKALGSEWALLRVHLEFLPSWEMTTLKLSNSSSSFSSILDGPMIVNEILYAARKNKLLIFKVDFEKEFDLLKWNYLDGQMESWVKRSISTTRVSMFVNGNPTKEFRTERGQGDPLELFLFFLAVEGLNVATIEAQSKGIFKGVYFDNLNEDVFILQYANDAIYFHGRLGVQER</sequence>
<dbReference type="Proteomes" id="UP001172457">
    <property type="component" value="Chromosome 7"/>
</dbReference>
<proteinExistence type="predicted"/>
<gene>
    <name evidence="1" type="ORF">OSB04_027998</name>
</gene>
<keyword evidence="2" id="KW-1185">Reference proteome</keyword>
<organism evidence="1 2">
    <name type="scientific">Centaurea solstitialis</name>
    <name type="common">yellow star-thistle</name>
    <dbReference type="NCBI Taxonomy" id="347529"/>
    <lineage>
        <taxon>Eukaryota</taxon>
        <taxon>Viridiplantae</taxon>
        <taxon>Streptophyta</taxon>
        <taxon>Embryophyta</taxon>
        <taxon>Tracheophyta</taxon>
        <taxon>Spermatophyta</taxon>
        <taxon>Magnoliopsida</taxon>
        <taxon>eudicotyledons</taxon>
        <taxon>Gunneridae</taxon>
        <taxon>Pentapetalae</taxon>
        <taxon>asterids</taxon>
        <taxon>campanulids</taxon>
        <taxon>Asterales</taxon>
        <taxon>Asteraceae</taxon>
        <taxon>Carduoideae</taxon>
        <taxon>Cardueae</taxon>
        <taxon>Centaureinae</taxon>
        <taxon>Centaurea</taxon>
    </lineage>
</organism>
<comment type="caution">
    <text evidence="1">The sequence shown here is derived from an EMBL/GenBank/DDBJ whole genome shotgun (WGS) entry which is preliminary data.</text>
</comment>
<protein>
    <recommendedName>
        <fullName evidence="3">Reverse transcriptase domain-containing protein</fullName>
    </recommendedName>
</protein>
<dbReference type="AlphaFoldDB" id="A0AA38VX90"/>
<evidence type="ECO:0008006" key="3">
    <source>
        <dbReference type="Google" id="ProtNLM"/>
    </source>
</evidence>
<name>A0AA38VX90_9ASTR</name>
<accession>A0AA38VX90</accession>
<dbReference type="EMBL" id="JARYMX010000007">
    <property type="protein sequence ID" value="KAJ9541492.1"/>
    <property type="molecule type" value="Genomic_DNA"/>
</dbReference>
<evidence type="ECO:0000313" key="2">
    <source>
        <dbReference type="Proteomes" id="UP001172457"/>
    </source>
</evidence>
<evidence type="ECO:0000313" key="1">
    <source>
        <dbReference type="EMBL" id="KAJ9541492.1"/>
    </source>
</evidence>